<keyword evidence="3" id="KW-1185">Reference proteome</keyword>
<proteinExistence type="predicted"/>
<reference evidence="2 3" key="1">
    <citation type="submission" date="2018-05" db="EMBL/GenBank/DDBJ databases">
        <title>Animal gut microbial communities from fecal samples from Wisconsin, USA.</title>
        <authorList>
            <person name="Neumann A."/>
        </authorList>
    </citation>
    <scope>NUCLEOTIDE SEQUENCE [LARGE SCALE GENOMIC DNA]</scope>
    <source>
        <strain evidence="2 3">UWS4</strain>
    </source>
</reference>
<dbReference type="Proteomes" id="UP000245523">
    <property type="component" value="Unassembled WGS sequence"/>
</dbReference>
<keyword evidence="1" id="KW-1133">Transmembrane helix</keyword>
<feature type="transmembrane region" description="Helical" evidence="1">
    <location>
        <begin position="95"/>
        <end position="112"/>
    </location>
</feature>
<gene>
    <name evidence="2" type="ORF">B0H50_11076</name>
</gene>
<keyword evidence="1" id="KW-0472">Membrane</keyword>
<name>A0ABX5LKW3_9BACT</name>
<comment type="caution">
    <text evidence="2">The sequence shown here is derived from an EMBL/GenBank/DDBJ whole genome shotgun (WGS) entry which is preliminary data.</text>
</comment>
<dbReference type="RefSeq" id="WP_146129171.1">
    <property type="nucleotide sequence ID" value="NZ_QGHD01000010.1"/>
</dbReference>
<evidence type="ECO:0000256" key="1">
    <source>
        <dbReference type="SAM" id="Phobius"/>
    </source>
</evidence>
<sequence>MSCFTVPMAEAALVTLTTIALEYRAAKQSKDLHEAVSASEKKPFYQKLKVLATWLWVTTGALIIDHIMNGELMLSYPFFTAAQTPEGIETMMHEIATIGVSMSAFITLAWALKMMFDDYKVRKEIPASVKIHN</sequence>
<keyword evidence="1" id="KW-0812">Transmembrane</keyword>
<evidence type="ECO:0000313" key="3">
    <source>
        <dbReference type="Proteomes" id="UP000245523"/>
    </source>
</evidence>
<feature type="transmembrane region" description="Helical" evidence="1">
    <location>
        <begin position="50"/>
        <end position="68"/>
    </location>
</feature>
<protein>
    <submittedName>
        <fullName evidence="2">Uncharacterized protein</fullName>
    </submittedName>
</protein>
<organism evidence="2 3">
    <name type="scientific">Hallerella porci</name>
    <dbReference type="NCBI Taxonomy" id="1945871"/>
    <lineage>
        <taxon>Bacteria</taxon>
        <taxon>Pseudomonadati</taxon>
        <taxon>Fibrobacterota</taxon>
        <taxon>Fibrobacteria</taxon>
        <taxon>Fibrobacterales</taxon>
        <taxon>Fibrobacteraceae</taxon>
        <taxon>Hallerella</taxon>
    </lineage>
</organism>
<accession>A0ABX5LKW3</accession>
<dbReference type="EMBL" id="QGHD01000010">
    <property type="protein sequence ID" value="PWL01909.1"/>
    <property type="molecule type" value="Genomic_DNA"/>
</dbReference>
<evidence type="ECO:0000313" key="2">
    <source>
        <dbReference type="EMBL" id="PWL01909.1"/>
    </source>
</evidence>